<evidence type="ECO:0000313" key="3">
    <source>
        <dbReference type="EMBL" id="UGS38853.1"/>
    </source>
</evidence>
<protein>
    <recommendedName>
        <fullName evidence="5">GAF domain-containing protein</fullName>
    </recommendedName>
</protein>
<dbReference type="InterPro" id="IPR003018">
    <property type="entry name" value="GAF"/>
</dbReference>
<dbReference type="Gene3D" id="3.30.70.270">
    <property type="match status" value="1"/>
</dbReference>
<dbReference type="KEGG" id="sbae:DSM104329_05283"/>
<dbReference type="CDD" id="cd00077">
    <property type="entry name" value="HDc"/>
    <property type="match status" value="1"/>
</dbReference>
<evidence type="ECO:0000313" key="4">
    <source>
        <dbReference type="Proteomes" id="UP001162834"/>
    </source>
</evidence>
<reference evidence="3" key="1">
    <citation type="journal article" date="2022" name="Int. J. Syst. Evol. Microbiol.">
        <title>Pseudomonas aegrilactucae sp. nov. and Pseudomonas morbosilactucae sp. nov., pathogens causing bacterial rot of lettuce in Japan.</title>
        <authorList>
            <person name="Sawada H."/>
            <person name="Fujikawa T."/>
            <person name="Satou M."/>
        </authorList>
    </citation>
    <scope>NUCLEOTIDE SEQUENCE</scope>
    <source>
        <strain evidence="3">0166_1</strain>
    </source>
</reference>
<evidence type="ECO:0000259" key="2">
    <source>
        <dbReference type="PROSITE" id="PS51832"/>
    </source>
</evidence>
<dbReference type="Pfam" id="PF00990">
    <property type="entry name" value="GGDEF"/>
    <property type="match status" value="1"/>
</dbReference>
<dbReference type="InterPro" id="IPR043128">
    <property type="entry name" value="Rev_trsase/Diguanyl_cyclase"/>
</dbReference>
<evidence type="ECO:0000259" key="1">
    <source>
        <dbReference type="PROSITE" id="PS50887"/>
    </source>
</evidence>
<dbReference type="PANTHER" id="PTHR45228">
    <property type="entry name" value="CYCLIC DI-GMP PHOSPHODIESTERASE TM_0186-RELATED"/>
    <property type="match status" value="1"/>
</dbReference>
<feature type="domain" description="GGDEF" evidence="1">
    <location>
        <begin position="383"/>
        <end position="497"/>
    </location>
</feature>
<dbReference type="SUPFAM" id="SSF55073">
    <property type="entry name" value="Nucleotide cyclase"/>
    <property type="match status" value="1"/>
</dbReference>
<sequence>MLEAAIVLSQGDRGILLSHEDADDDGKLDVVLSRGFDHDPRDSAVAQRFAREVLKRDQILREDAPAKHGEQSTAADREIESLVAIPLYLHDRFHGVVICANRPGGFEDVEDAVLLALGDHAGAALQQGMLHHQLESAHRGALRTLVEAVSAFDPLLHRESARLVVHALHLAADLGLDTRERDVLVGAVLLRAVGYLALPDSVLRKPGPLTDEERQVVEMHPRIGFNIIGQVPALREVATGVLHHQERFDGTGYPAGLAGDRIPLVSRALGVLESYGAMTHERPFRCSRSAEDACQDIIDGAGSQFDPEIAQLFVEEIRHSAGDPSDDLAESVLEVLPYHPGGGIPGMLGPFGGPSTDGLTLLGDHRALQLSAREAIRLAGDDGELAVAFVQLEDLPRLNDEASFMVGDRLIQVAARNLTRAAARLGGTAFRASGRRLAMIVPLGGPLSPEHVEQEIAGEFTGGPAIRHTVVTWNPGERSEDLIARARHQLAAPAAGT</sequence>
<dbReference type="AlphaFoldDB" id="A0A9E6Y2S6"/>
<dbReference type="EMBL" id="CP087164">
    <property type="protein sequence ID" value="UGS38853.1"/>
    <property type="molecule type" value="Genomic_DNA"/>
</dbReference>
<dbReference type="PROSITE" id="PS50887">
    <property type="entry name" value="GGDEF"/>
    <property type="match status" value="1"/>
</dbReference>
<dbReference type="InterPro" id="IPR000160">
    <property type="entry name" value="GGDEF_dom"/>
</dbReference>
<dbReference type="PROSITE" id="PS51832">
    <property type="entry name" value="HD_GYP"/>
    <property type="match status" value="1"/>
</dbReference>
<accession>A0A9E6Y2S6</accession>
<dbReference type="InterPro" id="IPR029016">
    <property type="entry name" value="GAF-like_dom_sf"/>
</dbReference>
<dbReference type="InterPro" id="IPR029787">
    <property type="entry name" value="Nucleotide_cyclase"/>
</dbReference>
<dbReference type="Pfam" id="PF13185">
    <property type="entry name" value="GAF_2"/>
    <property type="match status" value="1"/>
</dbReference>
<dbReference type="Proteomes" id="UP001162834">
    <property type="component" value="Chromosome"/>
</dbReference>
<gene>
    <name evidence="3" type="ORF">DSM104329_05283</name>
</gene>
<dbReference type="Gene3D" id="1.10.3210.10">
    <property type="entry name" value="Hypothetical protein af1432"/>
    <property type="match status" value="1"/>
</dbReference>
<dbReference type="InterPro" id="IPR052020">
    <property type="entry name" value="Cyclic_di-GMP/3'3'-cGAMP_PDE"/>
</dbReference>
<keyword evidence="4" id="KW-1185">Reference proteome</keyword>
<name>A0A9E6Y2S6_9ACTN</name>
<dbReference type="InterPro" id="IPR037522">
    <property type="entry name" value="HD_GYP_dom"/>
</dbReference>
<proteinExistence type="predicted"/>
<dbReference type="InterPro" id="IPR003607">
    <property type="entry name" value="HD/PDEase_dom"/>
</dbReference>
<feature type="domain" description="HD-GYP" evidence="2">
    <location>
        <begin position="134"/>
        <end position="329"/>
    </location>
</feature>
<dbReference type="SUPFAM" id="SSF55781">
    <property type="entry name" value="GAF domain-like"/>
    <property type="match status" value="1"/>
</dbReference>
<evidence type="ECO:0008006" key="5">
    <source>
        <dbReference type="Google" id="ProtNLM"/>
    </source>
</evidence>
<dbReference type="Gene3D" id="3.30.450.40">
    <property type="match status" value="1"/>
</dbReference>
<dbReference type="SUPFAM" id="SSF109604">
    <property type="entry name" value="HD-domain/PDEase-like"/>
    <property type="match status" value="1"/>
</dbReference>
<organism evidence="3 4">
    <name type="scientific">Capillimicrobium parvum</name>
    <dbReference type="NCBI Taxonomy" id="2884022"/>
    <lineage>
        <taxon>Bacteria</taxon>
        <taxon>Bacillati</taxon>
        <taxon>Actinomycetota</taxon>
        <taxon>Thermoleophilia</taxon>
        <taxon>Solirubrobacterales</taxon>
        <taxon>Capillimicrobiaceae</taxon>
        <taxon>Capillimicrobium</taxon>
    </lineage>
</organism>
<dbReference type="Pfam" id="PF13487">
    <property type="entry name" value="HD_5"/>
    <property type="match status" value="1"/>
</dbReference>
<dbReference type="PANTHER" id="PTHR45228:SF4">
    <property type="entry name" value="LIPOPROTEIN"/>
    <property type="match status" value="1"/>
</dbReference>